<evidence type="ECO:0000313" key="2">
    <source>
        <dbReference type="EMBL" id="CAH1251204.1"/>
    </source>
</evidence>
<accession>A0A8K0EK37</accession>
<dbReference type="Proteomes" id="UP000838412">
    <property type="component" value="Chromosome 18"/>
</dbReference>
<evidence type="ECO:0000256" key="1">
    <source>
        <dbReference type="SAM" id="MobiDB-lite"/>
    </source>
</evidence>
<organism evidence="2 3">
    <name type="scientific">Branchiostoma lanceolatum</name>
    <name type="common">Common lancelet</name>
    <name type="synonym">Amphioxus lanceolatum</name>
    <dbReference type="NCBI Taxonomy" id="7740"/>
    <lineage>
        <taxon>Eukaryota</taxon>
        <taxon>Metazoa</taxon>
        <taxon>Chordata</taxon>
        <taxon>Cephalochordata</taxon>
        <taxon>Leptocardii</taxon>
        <taxon>Amphioxiformes</taxon>
        <taxon>Branchiostomatidae</taxon>
        <taxon>Branchiostoma</taxon>
    </lineage>
</organism>
<reference evidence="2" key="1">
    <citation type="submission" date="2022-01" db="EMBL/GenBank/DDBJ databases">
        <authorList>
            <person name="Braso-Vives M."/>
        </authorList>
    </citation>
    <scope>NUCLEOTIDE SEQUENCE</scope>
</reference>
<protein>
    <submittedName>
        <fullName evidence="2">Hypp9016 protein</fullName>
    </submittedName>
</protein>
<keyword evidence="3" id="KW-1185">Reference proteome</keyword>
<dbReference type="EMBL" id="OV696703">
    <property type="protein sequence ID" value="CAH1251204.1"/>
    <property type="molecule type" value="Genomic_DNA"/>
</dbReference>
<proteinExistence type="predicted"/>
<dbReference type="AlphaFoldDB" id="A0A8K0EK37"/>
<evidence type="ECO:0000313" key="3">
    <source>
        <dbReference type="Proteomes" id="UP000838412"/>
    </source>
</evidence>
<name>A0A8K0EK37_BRALA</name>
<feature type="region of interest" description="Disordered" evidence="1">
    <location>
        <begin position="1"/>
        <end position="32"/>
    </location>
</feature>
<gene>
    <name evidence="2" type="primary">Hypp9016</name>
    <name evidence="2" type="ORF">BLAG_LOCUS11670</name>
</gene>
<sequence length="56" mass="6206">MTSEKEAASFLRRQKRGGSDGFSKDIQEDHKVDEAVITDIKADSRNGAEFAMSNTE</sequence>
<feature type="compositionally biased region" description="Basic and acidic residues" evidence="1">
    <location>
        <begin position="22"/>
        <end position="32"/>
    </location>
</feature>